<evidence type="ECO:0000256" key="1">
    <source>
        <dbReference type="ARBA" id="ARBA00005993"/>
    </source>
</evidence>
<proteinExistence type="inferred from homology"/>
<keyword evidence="4" id="KW-0862">Zinc</keyword>
<organism evidence="11 12">
    <name type="scientific">Pinctada imbricata</name>
    <name type="common">Atlantic pearl-oyster</name>
    <name type="synonym">Pinctada martensii</name>
    <dbReference type="NCBI Taxonomy" id="66713"/>
    <lineage>
        <taxon>Eukaryota</taxon>
        <taxon>Metazoa</taxon>
        <taxon>Spiralia</taxon>
        <taxon>Lophotrochozoa</taxon>
        <taxon>Mollusca</taxon>
        <taxon>Bivalvia</taxon>
        <taxon>Autobranchia</taxon>
        <taxon>Pteriomorphia</taxon>
        <taxon>Pterioida</taxon>
        <taxon>Pterioidea</taxon>
        <taxon>Pteriidae</taxon>
        <taxon>Pinctada</taxon>
    </lineage>
</organism>
<reference evidence="11" key="1">
    <citation type="submission" date="2019-08" db="EMBL/GenBank/DDBJ databases">
        <title>The improved chromosome-level genome for the pearl oyster Pinctada fucata martensii using PacBio sequencing and Hi-C.</title>
        <authorList>
            <person name="Zheng Z."/>
        </authorList>
    </citation>
    <scope>NUCLEOTIDE SEQUENCE</scope>
    <source>
        <strain evidence="11">ZZ-2019</strain>
        <tissue evidence="11">Adductor muscle</tissue>
    </source>
</reference>
<dbReference type="PANTHER" id="PTHR48092">
    <property type="entry name" value="KNIRPS-RELATED PROTEIN-RELATED"/>
    <property type="match status" value="1"/>
</dbReference>
<keyword evidence="6" id="KW-0238">DNA-binding</keyword>
<keyword evidence="2" id="KW-0479">Metal-binding</keyword>
<dbReference type="AlphaFoldDB" id="A0AA89CBR5"/>
<evidence type="ECO:0000256" key="7">
    <source>
        <dbReference type="ARBA" id="ARBA00023163"/>
    </source>
</evidence>
<keyword evidence="5" id="KW-0805">Transcription regulation</keyword>
<evidence type="ECO:0000256" key="5">
    <source>
        <dbReference type="ARBA" id="ARBA00023015"/>
    </source>
</evidence>
<dbReference type="Pfam" id="PF00105">
    <property type="entry name" value="zf-C4"/>
    <property type="match status" value="1"/>
</dbReference>
<dbReference type="PRINTS" id="PR00047">
    <property type="entry name" value="STROIDFINGER"/>
</dbReference>
<sequence>MPPGVVPFPFGKCRVCRDRATGVHYGVATCEGCKGFFKRSTLRGDKYKCFFGGQCDISPQNRNRCKSCRFRRCLESGMAIDGKFKVQKRNKVWVHTIMSPLLAMPKGLLVSSRSICMSVIFSSPERISSELLS</sequence>
<accession>A0AA89CBR5</accession>
<gene>
    <name evidence="11" type="ORF">FSP39_000083</name>
</gene>
<dbReference type="InterPro" id="IPR013088">
    <property type="entry name" value="Znf_NHR/GATA"/>
</dbReference>
<dbReference type="PROSITE" id="PS00031">
    <property type="entry name" value="NUCLEAR_REC_DBD_1"/>
    <property type="match status" value="1"/>
</dbReference>
<dbReference type="GO" id="GO:0008270">
    <property type="term" value="F:zinc ion binding"/>
    <property type="evidence" value="ECO:0007669"/>
    <property type="project" value="UniProtKB-KW"/>
</dbReference>
<dbReference type="GO" id="GO:0003700">
    <property type="term" value="F:DNA-binding transcription factor activity"/>
    <property type="evidence" value="ECO:0007669"/>
    <property type="project" value="InterPro"/>
</dbReference>
<dbReference type="EMBL" id="VSWD01000004">
    <property type="protein sequence ID" value="KAK3104349.1"/>
    <property type="molecule type" value="Genomic_DNA"/>
</dbReference>
<dbReference type="GO" id="GO:0043565">
    <property type="term" value="F:sequence-specific DNA binding"/>
    <property type="evidence" value="ECO:0007669"/>
    <property type="project" value="InterPro"/>
</dbReference>
<keyword evidence="12" id="KW-1185">Reference proteome</keyword>
<name>A0AA89CBR5_PINIB</name>
<evidence type="ECO:0000259" key="10">
    <source>
        <dbReference type="PROSITE" id="PS51030"/>
    </source>
</evidence>
<comment type="similarity">
    <text evidence="1">Belongs to the nuclear hormone receptor family.</text>
</comment>
<dbReference type="SUPFAM" id="SSF57716">
    <property type="entry name" value="Glucocorticoid receptor-like (DNA-binding domain)"/>
    <property type="match status" value="1"/>
</dbReference>
<dbReference type="CDD" id="cd06916">
    <property type="entry name" value="NR_DBD_like"/>
    <property type="match status" value="1"/>
</dbReference>
<evidence type="ECO:0000256" key="4">
    <source>
        <dbReference type="ARBA" id="ARBA00022833"/>
    </source>
</evidence>
<dbReference type="FunFam" id="3.30.50.10:FF:000030">
    <property type="entry name" value="Nuclear Hormone Receptor family"/>
    <property type="match status" value="1"/>
</dbReference>
<dbReference type="PROSITE" id="PS51030">
    <property type="entry name" value="NUCLEAR_REC_DBD_2"/>
    <property type="match status" value="1"/>
</dbReference>
<evidence type="ECO:0000256" key="9">
    <source>
        <dbReference type="ARBA" id="ARBA00023242"/>
    </source>
</evidence>
<dbReference type="Proteomes" id="UP001186944">
    <property type="component" value="Unassembled WGS sequence"/>
</dbReference>
<evidence type="ECO:0000313" key="11">
    <source>
        <dbReference type="EMBL" id="KAK3104349.1"/>
    </source>
</evidence>
<evidence type="ECO:0000256" key="6">
    <source>
        <dbReference type="ARBA" id="ARBA00023125"/>
    </source>
</evidence>
<keyword evidence="9" id="KW-0539">Nucleus</keyword>
<dbReference type="InterPro" id="IPR050200">
    <property type="entry name" value="Nuclear_hormone_rcpt_NR3"/>
</dbReference>
<evidence type="ECO:0000256" key="3">
    <source>
        <dbReference type="ARBA" id="ARBA00022771"/>
    </source>
</evidence>
<feature type="domain" description="Nuclear receptor" evidence="10">
    <location>
        <begin position="10"/>
        <end position="85"/>
    </location>
</feature>
<evidence type="ECO:0000313" key="12">
    <source>
        <dbReference type="Proteomes" id="UP001186944"/>
    </source>
</evidence>
<keyword evidence="8" id="KW-0675">Receptor</keyword>
<keyword evidence="7" id="KW-0804">Transcription</keyword>
<comment type="caution">
    <text evidence="11">The sequence shown here is derived from an EMBL/GenBank/DDBJ whole genome shotgun (WGS) entry which is preliminary data.</text>
</comment>
<dbReference type="SMART" id="SM00399">
    <property type="entry name" value="ZnF_C4"/>
    <property type="match status" value="1"/>
</dbReference>
<dbReference type="Gene3D" id="3.30.50.10">
    <property type="entry name" value="Erythroid Transcription Factor GATA-1, subunit A"/>
    <property type="match status" value="1"/>
</dbReference>
<evidence type="ECO:0000256" key="2">
    <source>
        <dbReference type="ARBA" id="ARBA00022723"/>
    </source>
</evidence>
<evidence type="ECO:0000256" key="8">
    <source>
        <dbReference type="ARBA" id="ARBA00023170"/>
    </source>
</evidence>
<keyword evidence="3" id="KW-0863">Zinc-finger</keyword>
<dbReference type="InterPro" id="IPR001628">
    <property type="entry name" value="Znf_hrmn_rcpt"/>
</dbReference>
<protein>
    <recommendedName>
        <fullName evidence="10">Nuclear receptor domain-containing protein</fullName>
    </recommendedName>
</protein>